<organism evidence="1 2">
    <name type="scientific">Catharanthus roseus</name>
    <name type="common">Madagascar periwinkle</name>
    <name type="synonym">Vinca rosea</name>
    <dbReference type="NCBI Taxonomy" id="4058"/>
    <lineage>
        <taxon>Eukaryota</taxon>
        <taxon>Viridiplantae</taxon>
        <taxon>Streptophyta</taxon>
        <taxon>Embryophyta</taxon>
        <taxon>Tracheophyta</taxon>
        <taxon>Spermatophyta</taxon>
        <taxon>Magnoliopsida</taxon>
        <taxon>eudicotyledons</taxon>
        <taxon>Gunneridae</taxon>
        <taxon>Pentapetalae</taxon>
        <taxon>asterids</taxon>
        <taxon>lamiids</taxon>
        <taxon>Gentianales</taxon>
        <taxon>Apocynaceae</taxon>
        <taxon>Rauvolfioideae</taxon>
        <taxon>Vinceae</taxon>
        <taxon>Catharanthinae</taxon>
        <taxon>Catharanthus</taxon>
    </lineage>
</organism>
<reference evidence="2" key="1">
    <citation type="journal article" date="2023" name="Nat. Plants">
        <title>Single-cell RNA sequencing provides a high-resolution roadmap for understanding the multicellular compartmentation of specialized metabolism.</title>
        <authorList>
            <person name="Sun S."/>
            <person name="Shen X."/>
            <person name="Li Y."/>
            <person name="Li Y."/>
            <person name="Wang S."/>
            <person name="Li R."/>
            <person name="Zhang H."/>
            <person name="Shen G."/>
            <person name="Guo B."/>
            <person name="Wei J."/>
            <person name="Xu J."/>
            <person name="St-Pierre B."/>
            <person name="Chen S."/>
            <person name="Sun C."/>
        </authorList>
    </citation>
    <scope>NUCLEOTIDE SEQUENCE [LARGE SCALE GENOMIC DNA]</scope>
</reference>
<proteinExistence type="predicted"/>
<gene>
    <name evidence="1" type="ORF">M9H77_16231</name>
</gene>
<evidence type="ECO:0000313" key="1">
    <source>
        <dbReference type="EMBL" id="KAI5666378.1"/>
    </source>
</evidence>
<accession>A0ACC0B124</accession>
<dbReference type="Proteomes" id="UP001060085">
    <property type="component" value="Linkage Group LG04"/>
</dbReference>
<name>A0ACC0B124_CATRO</name>
<dbReference type="EMBL" id="CM044704">
    <property type="protein sequence ID" value="KAI5666378.1"/>
    <property type="molecule type" value="Genomic_DNA"/>
</dbReference>
<evidence type="ECO:0000313" key="2">
    <source>
        <dbReference type="Proteomes" id="UP001060085"/>
    </source>
</evidence>
<sequence>MLNRCTLDLDPVNRGRSTVEGPETRGTQVPYLATVDPPKGYGFDSHSVERTPSYLPGPRAKSILPKSHANPLPHLRFPNVHVPHDDASHLANFEIQHVCEVAVNQVVKRKRGGTYLPEIWAHNKDNPRLEERFILPPGAEHWTLKSIGKDPNDVIRMYGLGPIPSDVFTNKPSAGKCLRMAKESEVAYYRMEEMVLSQNEIA</sequence>
<protein>
    <submittedName>
        <fullName evidence="1">Uncharacterized protein</fullName>
    </submittedName>
</protein>
<keyword evidence="2" id="KW-1185">Reference proteome</keyword>
<comment type="caution">
    <text evidence="1">The sequence shown here is derived from an EMBL/GenBank/DDBJ whole genome shotgun (WGS) entry which is preliminary data.</text>
</comment>